<name>A0A512L482_9PROT</name>
<protein>
    <recommendedName>
        <fullName evidence="2">DUF4398 domain-containing protein</fullName>
    </recommendedName>
</protein>
<proteinExistence type="predicted"/>
<keyword evidence="4" id="KW-1185">Reference proteome</keyword>
<evidence type="ECO:0000256" key="1">
    <source>
        <dbReference type="SAM" id="Coils"/>
    </source>
</evidence>
<dbReference type="InterPro" id="IPR025511">
    <property type="entry name" value="DUF4398"/>
</dbReference>
<reference evidence="3 4" key="1">
    <citation type="submission" date="2019-07" db="EMBL/GenBank/DDBJ databases">
        <title>Whole genome shotgun sequence of Thiobacillus plumbophilus NBRC 107929.</title>
        <authorList>
            <person name="Hosoyama A."/>
            <person name="Uohara A."/>
            <person name="Ohji S."/>
            <person name="Ichikawa N."/>
        </authorList>
    </citation>
    <scope>NUCLEOTIDE SEQUENCE [LARGE SCALE GENOMIC DNA]</scope>
    <source>
        <strain evidence="3 4">NBRC 107929</strain>
    </source>
</reference>
<feature type="domain" description="DUF4398" evidence="2">
    <location>
        <begin position="78"/>
        <end position="154"/>
    </location>
</feature>
<dbReference type="Proteomes" id="UP000321337">
    <property type="component" value="Unassembled WGS sequence"/>
</dbReference>
<dbReference type="AlphaFoldDB" id="A0A512L482"/>
<sequence>MCDTVQTMSGFTPKFKPVSQAGLHKAAFEIQLSGSRTMMRKPSKLKLQPMLNRTGVPALITAIVIMMAGCASVPPPTAQMAVSQAAVDRASSADANEFAPVELQSAKDKLARAERAMVQENYELAQQLAEEAQVDAKLAEAKSQSATARKAAKDSQEAIRVLREEINRKTQ</sequence>
<evidence type="ECO:0000313" key="4">
    <source>
        <dbReference type="Proteomes" id="UP000321337"/>
    </source>
</evidence>
<keyword evidence="1" id="KW-0175">Coiled coil</keyword>
<comment type="caution">
    <text evidence="3">The sequence shown here is derived from an EMBL/GenBank/DDBJ whole genome shotgun (WGS) entry which is preliminary data.</text>
</comment>
<dbReference type="Pfam" id="PF14346">
    <property type="entry name" value="DUF4398"/>
    <property type="match status" value="1"/>
</dbReference>
<accession>A0A512L482</accession>
<organism evidence="3 4">
    <name type="scientific">Sulfuriferula plumbiphila</name>
    <dbReference type="NCBI Taxonomy" id="171865"/>
    <lineage>
        <taxon>Bacteria</taxon>
        <taxon>Pseudomonadati</taxon>
        <taxon>Pseudomonadota</taxon>
        <taxon>Betaproteobacteria</taxon>
        <taxon>Nitrosomonadales</taxon>
        <taxon>Sulfuricellaceae</taxon>
        <taxon>Sulfuriferula</taxon>
    </lineage>
</organism>
<gene>
    <name evidence="3" type="ORF">TPL01_04230</name>
</gene>
<evidence type="ECO:0000259" key="2">
    <source>
        <dbReference type="Pfam" id="PF14346"/>
    </source>
</evidence>
<feature type="coiled-coil region" evidence="1">
    <location>
        <begin position="103"/>
        <end position="149"/>
    </location>
</feature>
<dbReference type="EMBL" id="BKAD01000004">
    <property type="protein sequence ID" value="GEP29285.1"/>
    <property type="molecule type" value="Genomic_DNA"/>
</dbReference>
<dbReference type="Gene3D" id="1.20.1270.390">
    <property type="match status" value="1"/>
</dbReference>
<evidence type="ECO:0000313" key="3">
    <source>
        <dbReference type="EMBL" id="GEP29285.1"/>
    </source>
</evidence>